<evidence type="ECO:0000256" key="4">
    <source>
        <dbReference type="ARBA" id="ARBA00022691"/>
    </source>
</evidence>
<dbReference type="SUPFAM" id="SSF116734">
    <property type="entry name" value="DNA methylase specificity domain"/>
    <property type="match status" value="1"/>
</dbReference>
<dbReference type="Proteomes" id="UP001595814">
    <property type="component" value="Unassembled WGS sequence"/>
</dbReference>
<accession>A0ABV8JN39</accession>
<dbReference type="Gene3D" id="3.90.220.10">
    <property type="entry name" value="Adenine-n6-DNA-methyltransferase Taqi, Chain A, domain 2"/>
    <property type="match status" value="1"/>
</dbReference>
<keyword evidence="3" id="KW-0808">Transferase</keyword>
<dbReference type="InterPro" id="IPR025931">
    <property type="entry name" value="TaqI_C"/>
</dbReference>
<dbReference type="PANTHER" id="PTHR33841:SF1">
    <property type="entry name" value="DNA METHYLTRANSFERASE A"/>
    <property type="match status" value="1"/>
</dbReference>
<dbReference type="PROSITE" id="PS00092">
    <property type="entry name" value="N6_MTASE"/>
    <property type="match status" value="1"/>
</dbReference>
<dbReference type="GO" id="GO:0008168">
    <property type="term" value="F:methyltransferase activity"/>
    <property type="evidence" value="ECO:0007669"/>
    <property type="project" value="UniProtKB-KW"/>
</dbReference>
<dbReference type="Pfam" id="PF12950">
    <property type="entry name" value="TaqI_C"/>
    <property type="match status" value="1"/>
</dbReference>
<dbReference type="InterPro" id="IPR023135">
    <property type="entry name" value="N6_DNA_MeTrfase_TaqI_C"/>
</dbReference>
<feature type="domain" description="Type II methyltransferase M.TaqI-like" evidence="8">
    <location>
        <begin position="488"/>
        <end position="651"/>
    </location>
</feature>
<organism evidence="10 11">
    <name type="scientific">Euzebyella saccharophila</name>
    <dbReference type="NCBI Taxonomy" id="679664"/>
    <lineage>
        <taxon>Bacteria</taxon>
        <taxon>Pseudomonadati</taxon>
        <taxon>Bacteroidota</taxon>
        <taxon>Flavobacteriia</taxon>
        <taxon>Flavobacteriales</taxon>
        <taxon>Flavobacteriaceae</taxon>
        <taxon>Euzebyella</taxon>
    </lineage>
</organism>
<evidence type="ECO:0000313" key="10">
    <source>
        <dbReference type="EMBL" id="MFC4095979.1"/>
    </source>
</evidence>
<dbReference type="GO" id="GO:0032259">
    <property type="term" value="P:methylation"/>
    <property type="evidence" value="ECO:0007669"/>
    <property type="project" value="UniProtKB-KW"/>
</dbReference>
<dbReference type="InterPro" id="IPR011639">
    <property type="entry name" value="MethylTrfase_TaqI-like_dom"/>
</dbReference>
<dbReference type="InterPro" id="IPR002052">
    <property type="entry name" value="DNA_methylase_N6_adenine_CS"/>
</dbReference>
<gene>
    <name evidence="10" type="ORF">ACFOUT_08835</name>
</gene>
<dbReference type="EMBL" id="JBHSAW010000004">
    <property type="protein sequence ID" value="MFC4095979.1"/>
    <property type="molecule type" value="Genomic_DNA"/>
</dbReference>
<evidence type="ECO:0000256" key="6">
    <source>
        <dbReference type="ARBA" id="ARBA00023125"/>
    </source>
</evidence>
<evidence type="ECO:0000256" key="5">
    <source>
        <dbReference type="ARBA" id="ARBA00022747"/>
    </source>
</evidence>
<proteinExistence type="predicted"/>
<sequence>MSLFQNSVLKNYLKGLESEKVTQAYERFTSHFHNPAIQENIRNSKEEQYQGEFLIDLFVNVLGYTKNPTPDFNLTTELKNIKGSKKTDGAILKGDKALAVIELKGTNTTDLSKVETQAFGYKNNQPGCNYVITSNFEKLRFYIDNAVDFEEFNLFQLSKERFDILWLCLSSEYLIKDIPKKIKDESLTQEENVTKKLYKDYASFRNEIFDAIQKENPEYDKLTLFKKTQKLLDRFLFIFFAEDRLLLPPNSIRSIVNQWTELRDKYDEYFPLYDRFKKYFGYMNTGHKGQQHDIFAYNGGLFAPDDILDNIKINDDLLYKHTVNLSNYDFESEVSVNILGHIFEHSLNDIDEIQAEIQGVAPEQSKTKRKKDGVFYTPKYITKYIVDNTVGKLCEEKKTELDIQEAEYEKERKGRQKTTLKKLSQKLENYRKWLLQITICDPACGSGAFLNQALEFLIAEHQYIDELQAKLFGDAMVLSEVENSILENNLFGVDINEESVEIAKLSLWLRTAQKGRKLTSLNDNIKCGNSLINDPIVAGDKAFNWETEFQEIFEKGGFDVVIGNPPYVNIVNIENKLHRDFFQSSFKTYKNKSDLYSFFVEKEIQILKKDGIFGNIFPNSWMGTSSFSKFRNHLLEETELLSLVKLPSNVFVDAVVTTIIMTFTKNNNTDGNHKIVLKEYEDHSFKIMPHYLSYADINKIESKTFSFEARIDLESNIKLGDVAEFSLGVKTSDDKRFVFQSKESENHLPFLRGKNISKYFSSFQNEYIWYMPDLMKEKPGGRPRILEHFLKDKIIIQDVAKTINATIDRNKYLVNDTLNVIHNIVHENISLEFILGILNSKLINIWFDRTFPEGLHIKINQLQQIPIVIPNKDELKCCEDLVEEILKLNKTLETKSSKYINRVKSNLGLDRISNKLNQFYEYDFKTFLSELKKKKIKLSLSDQDEWEDYFDDYTKEINQLLSQINTVDNEIDKMVYELYGLTEEEINIVEEATF</sequence>
<evidence type="ECO:0000256" key="3">
    <source>
        <dbReference type="ARBA" id="ARBA00022679"/>
    </source>
</evidence>
<dbReference type="Gene3D" id="3.40.50.150">
    <property type="entry name" value="Vaccinia Virus protein VP39"/>
    <property type="match status" value="1"/>
</dbReference>
<comment type="caution">
    <text evidence="10">The sequence shown here is derived from an EMBL/GenBank/DDBJ whole genome shotgun (WGS) entry which is preliminary data.</text>
</comment>
<dbReference type="InterPro" id="IPR029063">
    <property type="entry name" value="SAM-dependent_MTases_sf"/>
</dbReference>
<reference evidence="11" key="1">
    <citation type="journal article" date="2019" name="Int. J. Syst. Evol. Microbiol.">
        <title>The Global Catalogue of Microorganisms (GCM) 10K type strain sequencing project: providing services to taxonomists for standard genome sequencing and annotation.</title>
        <authorList>
            <consortium name="The Broad Institute Genomics Platform"/>
            <consortium name="The Broad Institute Genome Sequencing Center for Infectious Disease"/>
            <person name="Wu L."/>
            <person name="Ma J."/>
        </authorList>
    </citation>
    <scope>NUCLEOTIDE SEQUENCE [LARGE SCALE GENOMIC DNA]</scope>
    <source>
        <strain evidence="11">CECT 7477</strain>
    </source>
</reference>
<keyword evidence="6" id="KW-0238">DNA-binding</keyword>
<dbReference type="PRINTS" id="PR00507">
    <property type="entry name" value="N12N6MTFRASE"/>
</dbReference>
<protein>
    <recommendedName>
        <fullName evidence="1">site-specific DNA-methyltransferase (adenine-specific)</fullName>
        <ecNumber evidence="1">2.1.1.72</ecNumber>
    </recommendedName>
</protein>
<evidence type="ECO:0000259" key="9">
    <source>
        <dbReference type="Pfam" id="PF12950"/>
    </source>
</evidence>
<evidence type="ECO:0000313" key="11">
    <source>
        <dbReference type="Proteomes" id="UP001595814"/>
    </source>
</evidence>
<dbReference type="EC" id="2.1.1.72" evidence="1"/>
<evidence type="ECO:0000256" key="1">
    <source>
        <dbReference type="ARBA" id="ARBA00011900"/>
    </source>
</evidence>
<name>A0ABV8JN39_9FLAO</name>
<dbReference type="PANTHER" id="PTHR33841">
    <property type="entry name" value="DNA METHYLTRANSFERASE YEEA-RELATED"/>
    <property type="match status" value="1"/>
</dbReference>
<keyword evidence="5" id="KW-0680">Restriction system</keyword>
<dbReference type="SUPFAM" id="SSF53335">
    <property type="entry name" value="S-adenosyl-L-methionine-dependent methyltransferases"/>
    <property type="match status" value="1"/>
</dbReference>
<evidence type="ECO:0000256" key="7">
    <source>
        <dbReference type="ARBA" id="ARBA00047942"/>
    </source>
</evidence>
<keyword evidence="11" id="KW-1185">Reference proteome</keyword>
<evidence type="ECO:0000256" key="2">
    <source>
        <dbReference type="ARBA" id="ARBA00022603"/>
    </source>
</evidence>
<comment type="catalytic activity">
    <reaction evidence="7">
        <text>a 2'-deoxyadenosine in DNA + S-adenosyl-L-methionine = an N(6)-methyl-2'-deoxyadenosine in DNA + S-adenosyl-L-homocysteine + H(+)</text>
        <dbReference type="Rhea" id="RHEA:15197"/>
        <dbReference type="Rhea" id="RHEA-COMP:12418"/>
        <dbReference type="Rhea" id="RHEA-COMP:12419"/>
        <dbReference type="ChEBI" id="CHEBI:15378"/>
        <dbReference type="ChEBI" id="CHEBI:57856"/>
        <dbReference type="ChEBI" id="CHEBI:59789"/>
        <dbReference type="ChEBI" id="CHEBI:90615"/>
        <dbReference type="ChEBI" id="CHEBI:90616"/>
        <dbReference type="EC" id="2.1.1.72"/>
    </reaction>
</comment>
<keyword evidence="4" id="KW-0949">S-adenosyl-L-methionine</keyword>
<feature type="domain" description="TaqI-like C-terminal specificity" evidence="9">
    <location>
        <begin position="749"/>
        <end position="867"/>
    </location>
</feature>
<dbReference type="Pfam" id="PF07669">
    <property type="entry name" value="Eco57I"/>
    <property type="match status" value="1"/>
</dbReference>
<evidence type="ECO:0000259" key="8">
    <source>
        <dbReference type="Pfam" id="PF07669"/>
    </source>
</evidence>
<dbReference type="InterPro" id="IPR050953">
    <property type="entry name" value="N4_N6_ade-DNA_methylase"/>
</dbReference>
<dbReference type="RefSeq" id="WP_192460393.1">
    <property type="nucleotide sequence ID" value="NZ_JACYFJ010000001.1"/>
</dbReference>
<keyword evidence="2 10" id="KW-0489">Methyltransferase</keyword>